<dbReference type="RefSeq" id="WP_157112927.1">
    <property type="nucleotide sequence ID" value="NZ_JAAXOO010000006.1"/>
</dbReference>
<dbReference type="SUPFAM" id="SSF48576">
    <property type="entry name" value="Terpenoid synthases"/>
    <property type="match status" value="1"/>
</dbReference>
<sequence length="335" mass="37895">MDSFGVSADEVSGLFNPHAEQAHTLTRNWANDYGLLGNSDRQQLFDRLGYTHLLAYGCTTAPLERLALFSQWFTYYFLLDDQQDLAVLTGRTEDFVALQEELRHVLRTRGTDGSAPGRDLPAAVAELCRRTTPHVSDEWWSRYVAHAEQVFAAQGQENTYRSSDDFPAPAEFKEVRRRAGAADMVFDIIEACEGTGIPGSIRNDPACCRYADGLNDFTTWTNDVLGVDHDAANRDPNNYVLIRQNSDGLDRRTAIDSVTGEIVELVRDLPRRRDEVRRAARKCSAAEQDRIELALGAWYDWSMYVPIHYLRADGRLSQMDRAQPRQPPAFTEDLL</sequence>
<protein>
    <recommendedName>
        <fullName evidence="3">Terpene synthase</fullName>
    </recommendedName>
</protein>
<gene>
    <name evidence="1" type="ORF">HGA13_23945</name>
</gene>
<keyword evidence="2" id="KW-1185">Reference proteome</keyword>
<name>A0A846XJC0_9NOCA</name>
<dbReference type="InterPro" id="IPR008949">
    <property type="entry name" value="Isoprenoid_synthase_dom_sf"/>
</dbReference>
<dbReference type="EMBL" id="JAAXOO010000006">
    <property type="protein sequence ID" value="NKY36102.1"/>
    <property type="molecule type" value="Genomic_DNA"/>
</dbReference>
<dbReference type="AlphaFoldDB" id="A0A846XJC0"/>
<dbReference type="Proteomes" id="UP000565715">
    <property type="component" value="Unassembled WGS sequence"/>
</dbReference>
<comment type="caution">
    <text evidence="1">The sequence shown here is derived from an EMBL/GenBank/DDBJ whole genome shotgun (WGS) entry which is preliminary data.</text>
</comment>
<reference evidence="1 2" key="1">
    <citation type="submission" date="2020-04" db="EMBL/GenBank/DDBJ databases">
        <title>MicrobeNet Type strains.</title>
        <authorList>
            <person name="Nicholson A.C."/>
        </authorList>
    </citation>
    <scope>NUCLEOTIDE SEQUENCE [LARGE SCALE GENOMIC DNA]</scope>
    <source>
        <strain evidence="1 2">DSM 45078</strain>
    </source>
</reference>
<dbReference type="Pfam" id="PF19086">
    <property type="entry name" value="Terpene_syn_C_2"/>
    <property type="match status" value="1"/>
</dbReference>
<evidence type="ECO:0008006" key="3">
    <source>
        <dbReference type="Google" id="ProtNLM"/>
    </source>
</evidence>
<proteinExistence type="predicted"/>
<dbReference type="Gene3D" id="1.10.600.10">
    <property type="entry name" value="Farnesyl Diphosphate Synthase"/>
    <property type="match status" value="1"/>
</dbReference>
<evidence type="ECO:0000313" key="1">
    <source>
        <dbReference type="EMBL" id="NKY36102.1"/>
    </source>
</evidence>
<evidence type="ECO:0000313" key="2">
    <source>
        <dbReference type="Proteomes" id="UP000565715"/>
    </source>
</evidence>
<accession>A0A846XJC0</accession>
<organism evidence="1 2">
    <name type="scientific">Nocardia speluncae</name>
    <dbReference type="NCBI Taxonomy" id="419477"/>
    <lineage>
        <taxon>Bacteria</taxon>
        <taxon>Bacillati</taxon>
        <taxon>Actinomycetota</taxon>
        <taxon>Actinomycetes</taxon>
        <taxon>Mycobacteriales</taxon>
        <taxon>Nocardiaceae</taxon>
        <taxon>Nocardia</taxon>
    </lineage>
</organism>